<feature type="compositionally biased region" description="Pro residues" evidence="1">
    <location>
        <begin position="52"/>
        <end position="72"/>
    </location>
</feature>
<organism evidence="2 3">
    <name type="scientific">Sphagnurus paluster</name>
    <dbReference type="NCBI Taxonomy" id="117069"/>
    <lineage>
        <taxon>Eukaryota</taxon>
        <taxon>Fungi</taxon>
        <taxon>Dikarya</taxon>
        <taxon>Basidiomycota</taxon>
        <taxon>Agaricomycotina</taxon>
        <taxon>Agaricomycetes</taxon>
        <taxon>Agaricomycetidae</taxon>
        <taxon>Agaricales</taxon>
        <taxon>Tricholomatineae</taxon>
        <taxon>Lyophyllaceae</taxon>
        <taxon>Sphagnurus</taxon>
    </lineage>
</organism>
<comment type="caution">
    <text evidence="2">The sequence shown here is derived from an EMBL/GenBank/DDBJ whole genome shotgun (WGS) entry which is preliminary data.</text>
</comment>
<evidence type="ECO:0000313" key="2">
    <source>
        <dbReference type="EMBL" id="KAG5634268.1"/>
    </source>
</evidence>
<dbReference type="OrthoDB" id="3066526at2759"/>
<feature type="region of interest" description="Disordered" evidence="1">
    <location>
        <begin position="139"/>
        <end position="176"/>
    </location>
</feature>
<proteinExistence type="predicted"/>
<reference evidence="2" key="2">
    <citation type="submission" date="2021-10" db="EMBL/GenBank/DDBJ databases">
        <title>Phylogenomics reveals ancestral predisposition of the termite-cultivated fungus Termitomyces towards a domesticated lifestyle.</title>
        <authorList>
            <person name="Auxier B."/>
            <person name="Grum-Grzhimaylo A."/>
            <person name="Cardenas M.E."/>
            <person name="Lodge J.D."/>
            <person name="Laessoe T."/>
            <person name="Pedersen O."/>
            <person name="Smith M.E."/>
            <person name="Kuyper T.W."/>
            <person name="Franco-Molano E.A."/>
            <person name="Baroni T.J."/>
            <person name="Aanen D.K."/>
        </authorList>
    </citation>
    <scope>NUCLEOTIDE SEQUENCE</scope>
    <source>
        <strain evidence="2">D49</strain>
    </source>
</reference>
<keyword evidence="3" id="KW-1185">Reference proteome</keyword>
<feature type="non-terminal residue" evidence="2">
    <location>
        <position position="334"/>
    </location>
</feature>
<feature type="region of interest" description="Disordered" evidence="1">
    <location>
        <begin position="52"/>
        <end position="89"/>
    </location>
</feature>
<sequence>MLYEVNQVLSYDALPPPPPAVSAEEQIRLLQQEVLALCSGCKLAFDSVNVPRAPPAPRQPAAQPAPPAPTPAPMASASQPPAPAPAVAPAPALAVMRSEAVQRCSAQHKNTTPVQWVENTGFEPTRLLLCLVSRASPGSSAAAQSSNAPNAADKGKGRADAPAPAPSREAAQGGATREDPIHLYANTGSNCYVPPNTRNLGALPDKLRADPAYHTFAPIVDLLKSGAVFNRVLGSNVTVSVEELCSITPEICGKFREAVTQKCIATMMIEVEPETVEEIHSPAYLEEIEAVPILSSQVPSQAPRSNVAKDYYDIYLHSLAPGETLEQLTVAKET</sequence>
<evidence type="ECO:0000256" key="1">
    <source>
        <dbReference type="SAM" id="MobiDB-lite"/>
    </source>
</evidence>
<accession>A0A9P7FM44</accession>
<gene>
    <name evidence="2" type="ORF">H0H81_002600</name>
</gene>
<protein>
    <submittedName>
        <fullName evidence="2">Uncharacterized protein</fullName>
    </submittedName>
</protein>
<feature type="compositionally biased region" description="Low complexity" evidence="1">
    <location>
        <begin position="139"/>
        <end position="152"/>
    </location>
</feature>
<evidence type="ECO:0000313" key="3">
    <source>
        <dbReference type="Proteomes" id="UP000717328"/>
    </source>
</evidence>
<dbReference type="Proteomes" id="UP000717328">
    <property type="component" value="Unassembled WGS sequence"/>
</dbReference>
<dbReference type="EMBL" id="JABCKI010006511">
    <property type="protein sequence ID" value="KAG5634268.1"/>
    <property type="molecule type" value="Genomic_DNA"/>
</dbReference>
<reference evidence="2" key="1">
    <citation type="submission" date="2021-02" db="EMBL/GenBank/DDBJ databases">
        <authorList>
            <person name="Nieuwenhuis M."/>
            <person name="Van De Peppel L.J.J."/>
        </authorList>
    </citation>
    <scope>NUCLEOTIDE SEQUENCE</scope>
    <source>
        <strain evidence="2">D49</strain>
    </source>
</reference>
<dbReference type="AlphaFoldDB" id="A0A9P7FM44"/>
<name>A0A9P7FM44_9AGAR</name>